<proteinExistence type="predicted"/>
<evidence type="ECO:0000313" key="2">
    <source>
        <dbReference type="EMBL" id="KAH9297971.1"/>
    </source>
</evidence>
<evidence type="ECO:0000256" key="1">
    <source>
        <dbReference type="SAM" id="MobiDB-lite"/>
    </source>
</evidence>
<organism evidence="2 3">
    <name type="scientific">Taxus chinensis</name>
    <name type="common">Chinese yew</name>
    <name type="synonym">Taxus wallichiana var. chinensis</name>
    <dbReference type="NCBI Taxonomy" id="29808"/>
    <lineage>
        <taxon>Eukaryota</taxon>
        <taxon>Viridiplantae</taxon>
        <taxon>Streptophyta</taxon>
        <taxon>Embryophyta</taxon>
        <taxon>Tracheophyta</taxon>
        <taxon>Spermatophyta</taxon>
        <taxon>Pinopsida</taxon>
        <taxon>Pinidae</taxon>
        <taxon>Conifers II</taxon>
        <taxon>Cupressales</taxon>
        <taxon>Taxaceae</taxon>
        <taxon>Taxus</taxon>
    </lineage>
</organism>
<sequence length="53" mass="6087">KPGHVILKCMKREKDLLDGKLSEKTMATEEDDTEEQNTHANAEDCSNDEDYLF</sequence>
<evidence type="ECO:0000313" key="3">
    <source>
        <dbReference type="Proteomes" id="UP000824469"/>
    </source>
</evidence>
<dbReference type="EMBL" id="JAHRHJ020000010">
    <property type="protein sequence ID" value="KAH9297971.1"/>
    <property type="molecule type" value="Genomic_DNA"/>
</dbReference>
<comment type="caution">
    <text evidence="2">The sequence shown here is derived from an EMBL/GenBank/DDBJ whole genome shotgun (WGS) entry which is preliminary data.</text>
</comment>
<accession>A0AA38FEF3</accession>
<name>A0AA38FEF3_TAXCH</name>
<feature type="region of interest" description="Disordered" evidence="1">
    <location>
        <begin position="20"/>
        <end position="53"/>
    </location>
</feature>
<protein>
    <submittedName>
        <fullName evidence="2">Uncharacterized protein</fullName>
    </submittedName>
</protein>
<reference evidence="2 3" key="1">
    <citation type="journal article" date="2021" name="Nat. Plants">
        <title>The Taxus genome provides insights into paclitaxel biosynthesis.</title>
        <authorList>
            <person name="Xiong X."/>
            <person name="Gou J."/>
            <person name="Liao Q."/>
            <person name="Li Y."/>
            <person name="Zhou Q."/>
            <person name="Bi G."/>
            <person name="Li C."/>
            <person name="Du R."/>
            <person name="Wang X."/>
            <person name="Sun T."/>
            <person name="Guo L."/>
            <person name="Liang H."/>
            <person name="Lu P."/>
            <person name="Wu Y."/>
            <person name="Zhang Z."/>
            <person name="Ro D.K."/>
            <person name="Shang Y."/>
            <person name="Huang S."/>
            <person name="Yan J."/>
        </authorList>
    </citation>
    <scope>NUCLEOTIDE SEQUENCE [LARGE SCALE GENOMIC DNA]</scope>
    <source>
        <strain evidence="2">Ta-2019</strain>
    </source>
</reference>
<dbReference type="Proteomes" id="UP000824469">
    <property type="component" value="Unassembled WGS sequence"/>
</dbReference>
<keyword evidence="3" id="KW-1185">Reference proteome</keyword>
<feature type="non-terminal residue" evidence="2">
    <location>
        <position position="1"/>
    </location>
</feature>
<dbReference type="AlphaFoldDB" id="A0AA38FEF3"/>
<gene>
    <name evidence="2" type="ORF">KI387_029653</name>
</gene>